<dbReference type="PROSITE" id="PS51841">
    <property type="entry name" value="LTD"/>
    <property type="match status" value="1"/>
</dbReference>
<dbReference type="Pfam" id="PF00932">
    <property type="entry name" value="LTD"/>
    <property type="match status" value="1"/>
</dbReference>
<dbReference type="InterPro" id="IPR001322">
    <property type="entry name" value="Lamin_tail_dom"/>
</dbReference>
<dbReference type="OrthoDB" id="7795520at2"/>
<dbReference type="Pfam" id="PF13403">
    <property type="entry name" value="Hint_2"/>
    <property type="match status" value="1"/>
</dbReference>
<dbReference type="SUPFAM" id="SSF51294">
    <property type="entry name" value="Hedgehog/intein (Hint) domain"/>
    <property type="match status" value="1"/>
</dbReference>
<accession>A0A074JUD5</accession>
<dbReference type="RefSeq" id="WP_051697206.1">
    <property type="nucleotide sequence ID" value="NZ_AUNB01000029.1"/>
</dbReference>
<dbReference type="SUPFAM" id="SSF74853">
    <property type="entry name" value="Lamin A/C globular tail domain"/>
    <property type="match status" value="1"/>
</dbReference>
<evidence type="ECO:0000259" key="2">
    <source>
        <dbReference type="PROSITE" id="PS51841"/>
    </source>
</evidence>
<name>A0A074JUD5_9RHOB</name>
<proteinExistence type="predicted"/>
<organism evidence="3 4">
    <name type="scientific">Thioclava indica</name>
    <dbReference type="NCBI Taxonomy" id="1353528"/>
    <lineage>
        <taxon>Bacteria</taxon>
        <taxon>Pseudomonadati</taxon>
        <taxon>Pseudomonadota</taxon>
        <taxon>Alphaproteobacteria</taxon>
        <taxon>Rhodobacterales</taxon>
        <taxon>Paracoccaceae</taxon>
        <taxon>Thioclava</taxon>
    </lineage>
</organism>
<dbReference type="Gene3D" id="2.60.40.1260">
    <property type="entry name" value="Lamin Tail domain"/>
    <property type="match status" value="1"/>
</dbReference>
<evidence type="ECO:0000313" key="4">
    <source>
        <dbReference type="Proteomes" id="UP000027471"/>
    </source>
</evidence>
<evidence type="ECO:0000313" key="3">
    <source>
        <dbReference type="EMBL" id="KEO59238.1"/>
    </source>
</evidence>
<dbReference type="EMBL" id="AUNB01000029">
    <property type="protein sequence ID" value="KEO59238.1"/>
    <property type="molecule type" value="Genomic_DNA"/>
</dbReference>
<protein>
    <recommendedName>
        <fullName evidence="2">LTD domain-containing protein</fullName>
    </recommendedName>
</protein>
<dbReference type="eggNOG" id="COG2931">
    <property type="taxonomic scope" value="Bacteria"/>
</dbReference>
<comment type="caution">
    <text evidence="3">The sequence shown here is derived from an EMBL/GenBank/DDBJ whole genome shotgun (WGS) entry which is preliminary data.</text>
</comment>
<dbReference type="eggNOG" id="COG3170">
    <property type="taxonomic scope" value="Bacteria"/>
</dbReference>
<dbReference type="AlphaFoldDB" id="A0A074JUD5"/>
<feature type="region of interest" description="Disordered" evidence="1">
    <location>
        <begin position="157"/>
        <end position="190"/>
    </location>
</feature>
<feature type="compositionally biased region" description="Low complexity" evidence="1">
    <location>
        <begin position="180"/>
        <end position="189"/>
    </location>
</feature>
<dbReference type="InterPro" id="IPR036844">
    <property type="entry name" value="Hint_dom_sf"/>
</dbReference>
<dbReference type="InterPro" id="IPR028992">
    <property type="entry name" value="Hedgehog/Intein_dom"/>
</dbReference>
<dbReference type="STRING" id="1353528.DT23_03955"/>
<evidence type="ECO:0000256" key="1">
    <source>
        <dbReference type="SAM" id="MobiDB-lite"/>
    </source>
</evidence>
<gene>
    <name evidence="3" type="ORF">DT23_03955</name>
</gene>
<dbReference type="Proteomes" id="UP000027471">
    <property type="component" value="Unassembled WGS sequence"/>
</dbReference>
<feature type="domain" description="LTD" evidence="2">
    <location>
        <begin position="1"/>
        <end position="124"/>
    </location>
</feature>
<sequence>MADSLLNGIVINEILVDPNGAQNFDTDGNGTAEATDEYIELYNSSSDPIDISGLQLWDQGVGNWFTFPDGTTLQPGAHALVMTGVQDGGSLPTGGANDLAFDAGRGTALLNNGGDNVTVYDPSNDEFIQATFNGDALDDPTLGAGGYSGFSGTATRVGSGENFGDDTDGLSLQRDDDGSDTFTSGTPTPNATNICFADGTWLATPQGEKTIEQLRVGDLIVTSDNGAQPITWLFAKTWTPAEIAAAPNLAAVLICKGALGVGLPSRDLRLSQQHRVLVQGPVAQRMFGADQVLIPAKALLSLPGVMLELPDCNVTYYHVMLERHEILFASGVPSESLFLGAQALDSIPKPALIEICKLLNVTRRDLGKTTGPIAPARVFAKGKRAVRLVERHAKNNRALVERAALYG</sequence>
<reference evidence="3 4" key="1">
    <citation type="journal article" date="2015" name="Antonie Van Leeuwenhoek">
        <title>Thioclava indica sp. nov., isolated from surface seawater of the Indian Ocean.</title>
        <authorList>
            <person name="Liu Y."/>
            <person name="Lai Q."/>
            <person name="Du J."/>
            <person name="Xu H."/>
            <person name="Jiang L."/>
            <person name="Shao Z."/>
        </authorList>
    </citation>
    <scope>NUCLEOTIDE SEQUENCE [LARGE SCALE GENOMIC DNA]</scope>
    <source>
        <strain evidence="3 4">DT23-4</strain>
    </source>
</reference>
<keyword evidence="4" id="KW-1185">Reference proteome</keyword>
<dbReference type="InterPro" id="IPR036415">
    <property type="entry name" value="Lamin_tail_dom_sf"/>
</dbReference>